<reference evidence="2 3" key="1">
    <citation type="submission" date="2019-09" db="EMBL/GenBank/DDBJ databases">
        <authorList>
            <person name="Silva M."/>
            <person name="Pereira G."/>
            <person name="Lopes-Da-Costa L."/>
            <person name="Silva E."/>
        </authorList>
    </citation>
    <scope>NUCLEOTIDE SEQUENCE [LARGE SCALE GENOMIC DNA]</scope>
    <source>
        <strain evidence="2 3">FMV-PI01</strain>
    </source>
</reference>
<gene>
    <name evidence="2" type="ORF">F1B92_04280</name>
</gene>
<sequence>MLFILSNLSIKENALNEYLNLQLNVYFFNLSAEILYFIVAVFLNTVFYFCMEYYLKNKTLDNLEFEKIYPVYNEYVASYFAVCAVVFSMGFLNNTNLLSNIIICIFLFFVFYINNIGYLNPFLYIIGKRIYKVENNSGNFIIITNKNEQMKNTKNISNLVKIDENVFYKIKRMKDEFKTNGYR</sequence>
<dbReference type="Proteomes" id="UP000476338">
    <property type="component" value="Unassembled WGS sequence"/>
</dbReference>
<dbReference type="RefSeq" id="WP_154570670.1">
    <property type="nucleotide sequence ID" value="NZ_VWSJ01000012.1"/>
</dbReference>
<proteinExistence type="predicted"/>
<keyword evidence="1" id="KW-0472">Membrane</keyword>
<evidence type="ECO:0000256" key="1">
    <source>
        <dbReference type="SAM" id="Phobius"/>
    </source>
</evidence>
<accession>A0A6L5WH83</accession>
<reference evidence="2 3" key="2">
    <citation type="submission" date="2020-03" db="EMBL/GenBank/DDBJ databases">
        <title>Campylobacter portucalensis sp. nov., a new species of Campylobacter isolated from the reproductive tract of bulls.</title>
        <authorList>
            <person name="Silva M.F."/>
            <person name="Pereira G."/>
            <person name="Carneiro C."/>
            <person name="Hemphill A."/>
            <person name="Mateus L."/>
            <person name="Lopes-Da-Costa L."/>
            <person name="Silva E."/>
        </authorList>
    </citation>
    <scope>NUCLEOTIDE SEQUENCE [LARGE SCALE GENOMIC DNA]</scope>
    <source>
        <strain evidence="2 3">FMV-PI01</strain>
    </source>
</reference>
<protein>
    <submittedName>
        <fullName evidence="2">Uncharacterized protein</fullName>
    </submittedName>
</protein>
<feature type="transmembrane region" description="Helical" evidence="1">
    <location>
        <begin position="98"/>
        <end position="119"/>
    </location>
</feature>
<keyword evidence="1" id="KW-0812">Transmembrane</keyword>
<evidence type="ECO:0000313" key="2">
    <source>
        <dbReference type="EMBL" id="MSN96404.1"/>
    </source>
</evidence>
<evidence type="ECO:0000313" key="3">
    <source>
        <dbReference type="Proteomes" id="UP000476338"/>
    </source>
</evidence>
<keyword evidence="1" id="KW-1133">Transmembrane helix</keyword>
<feature type="transmembrane region" description="Helical" evidence="1">
    <location>
        <begin position="34"/>
        <end position="55"/>
    </location>
</feature>
<dbReference type="EMBL" id="VWSJ01000012">
    <property type="protein sequence ID" value="MSN96404.1"/>
    <property type="molecule type" value="Genomic_DNA"/>
</dbReference>
<feature type="transmembrane region" description="Helical" evidence="1">
    <location>
        <begin position="75"/>
        <end position="92"/>
    </location>
</feature>
<comment type="caution">
    <text evidence="2">The sequence shown here is derived from an EMBL/GenBank/DDBJ whole genome shotgun (WGS) entry which is preliminary data.</text>
</comment>
<organism evidence="2 3">
    <name type="scientific">Campylobacter portucalensis</name>
    <dbReference type="NCBI Taxonomy" id="2608384"/>
    <lineage>
        <taxon>Bacteria</taxon>
        <taxon>Pseudomonadati</taxon>
        <taxon>Campylobacterota</taxon>
        <taxon>Epsilonproteobacteria</taxon>
        <taxon>Campylobacterales</taxon>
        <taxon>Campylobacteraceae</taxon>
        <taxon>Campylobacter</taxon>
    </lineage>
</organism>
<keyword evidence="3" id="KW-1185">Reference proteome</keyword>
<name>A0A6L5WH83_9BACT</name>
<dbReference type="AlphaFoldDB" id="A0A6L5WH83"/>